<evidence type="ECO:0000256" key="7">
    <source>
        <dbReference type="ARBA" id="ARBA00022723"/>
    </source>
</evidence>
<dbReference type="InterPro" id="IPR001365">
    <property type="entry name" value="A_deaminase_dom"/>
</dbReference>
<evidence type="ECO:0000256" key="4">
    <source>
        <dbReference type="ARBA" id="ARBA00006676"/>
    </source>
</evidence>
<reference evidence="11" key="3">
    <citation type="submission" date="2025-08" db="UniProtKB">
        <authorList>
            <consortium name="Ensembl"/>
        </authorList>
    </citation>
    <scope>IDENTIFICATION</scope>
</reference>
<sequence>MHIIARRAAISFGSPLVSSLYTSRLSHNAFSTMADRSSEQVVFSKPKVELHVHLDGAIRVQTIMDVAKMRGKTLPVNTVEEMKKRIIVEKPGTLTSFLEKFNEYMHVIAGDREAIKRIAREFVEDKAKEGVIYVEVRYSPHLLANSGVKEIPWNQEEGDLSPDEVVRLVNEGLSEGEREFKIKARSILCCMRHMPSWSKDVVELCKKYKDEGVVAIDLAGDESLNCEANPEHMEAYEAVEVLKAERVGHGYRTLEDDDLYKKLLAQNMHFETCPISSKLTGACNADFTTHPVITFMKDKANYSLNTDDPLIFNSNLHHDYQTAHQHMGFTEEEFKRLNICSAQSSFLPAKEKEELLKTLNEAYEMIQSTAF</sequence>
<evidence type="ECO:0000256" key="1">
    <source>
        <dbReference type="ARBA" id="ARBA00001947"/>
    </source>
</evidence>
<organism evidence="11 12">
    <name type="scientific">Astatotilapia calliptera</name>
    <name type="common">Eastern happy</name>
    <name type="synonym">Chromis callipterus</name>
    <dbReference type="NCBI Taxonomy" id="8154"/>
    <lineage>
        <taxon>Eukaryota</taxon>
        <taxon>Metazoa</taxon>
        <taxon>Chordata</taxon>
        <taxon>Craniata</taxon>
        <taxon>Vertebrata</taxon>
        <taxon>Euteleostomi</taxon>
        <taxon>Actinopterygii</taxon>
        <taxon>Neopterygii</taxon>
        <taxon>Teleostei</taxon>
        <taxon>Neoteleostei</taxon>
        <taxon>Acanthomorphata</taxon>
        <taxon>Ovalentaria</taxon>
        <taxon>Cichlomorphae</taxon>
        <taxon>Cichliformes</taxon>
        <taxon>Cichlidae</taxon>
        <taxon>African cichlids</taxon>
        <taxon>Pseudocrenilabrinae</taxon>
        <taxon>Haplochromini</taxon>
        <taxon>Astatotilapia</taxon>
    </lineage>
</organism>
<accession>A0AAX7SZZ7</accession>
<dbReference type="GO" id="GO:0004000">
    <property type="term" value="F:adenosine deaminase activity"/>
    <property type="evidence" value="ECO:0007669"/>
    <property type="project" value="TreeGrafter"/>
</dbReference>
<comment type="subcellular location">
    <subcellularLocation>
        <location evidence="2">Cell membrane</location>
        <topology evidence="2">Peripheral membrane protein</topology>
        <orientation evidence="2">Extracellular side</orientation>
    </subcellularLocation>
    <subcellularLocation>
        <location evidence="3">Cytoplasmic vesicle lumen</location>
    </subcellularLocation>
</comment>
<proteinExistence type="inferred from homology"/>
<keyword evidence="12" id="KW-1185">Reference proteome</keyword>
<dbReference type="Gene3D" id="3.20.20.140">
    <property type="entry name" value="Metal-dependent hydrolases"/>
    <property type="match status" value="1"/>
</dbReference>
<feature type="domain" description="Adenosine deaminase" evidence="10">
    <location>
        <begin position="46"/>
        <end position="238"/>
    </location>
</feature>
<comment type="similarity">
    <text evidence="4">Belongs to the metallo-dependent hydrolases superfamily. Adenosine and AMP deaminases family.</text>
</comment>
<keyword evidence="9" id="KW-0862">Zinc</keyword>
<keyword evidence="8" id="KW-0378">Hydrolase</keyword>
<evidence type="ECO:0000256" key="5">
    <source>
        <dbReference type="ARBA" id="ARBA00012784"/>
    </source>
</evidence>
<dbReference type="Proteomes" id="UP000265100">
    <property type="component" value="Chromosome 20"/>
</dbReference>
<reference evidence="12" key="2">
    <citation type="submission" date="2023-03" db="EMBL/GenBank/DDBJ databases">
        <authorList>
            <consortium name="Wellcome Sanger Institute Data Sharing"/>
        </authorList>
    </citation>
    <scope>NUCLEOTIDE SEQUENCE [LARGE SCALE GENOMIC DNA]</scope>
</reference>
<evidence type="ECO:0000313" key="12">
    <source>
        <dbReference type="Proteomes" id="UP000265100"/>
    </source>
</evidence>
<dbReference type="GO" id="GO:0005829">
    <property type="term" value="C:cytosol"/>
    <property type="evidence" value="ECO:0007669"/>
    <property type="project" value="TreeGrafter"/>
</dbReference>
<keyword evidence="7" id="KW-0479">Metal-binding</keyword>
<reference evidence="11" key="4">
    <citation type="submission" date="2025-09" db="UniProtKB">
        <authorList>
            <consortium name="Ensembl"/>
        </authorList>
    </citation>
    <scope>IDENTIFICATION</scope>
</reference>
<dbReference type="GO" id="GO:0006154">
    <property type="term" value="P:adenosine catabolic process"/>
    <property type="evidence" value="ECO:0007669"/>
    <property type="project" value="TreeGrafter"/>
</dbReference>
<dbReference type="GO" id="GO:0009168">
    <property type="term" value="P:purine ribonucleoside monophosphate biosynthetic process"/>
    <property type="evidence" value="ECO:0007669"/>
    <property type="project" value="InterPro"/>
</dbReference>
<gene>
    <name evidence="11" type="primary">ADA</name>
</gene>
<dbReference type="InterPro" id="IPR032466">
    <property type="entry name" value="Metal_Hydrolase"/>
</dbReference>
<dbReference type="GO" id="GO:0060205">
    <property type="term" value="C:cytoplasmic vesicle lumen"/>
    <property type="evidence" value="ECO:0007669"/>
    <property type="project" value="UniProtKB-SubCell"/>
</dbReference>
<evidence type="ECO:0000256" key="9">
    <source>
        <dbReference type="ARBA" id="ARBA00022833"/>
    </source>
</evidence>
<comment type="cofactor">
    <cofactor evidence="1">
        <name>Zn(2+)</name>
        <dbReference type="ChEBI" id="CHEBI:29105"/>
    </cofactor>
</comment>
<evidence type="ECO:0000256" key="6">
    <source>
        <dbReference type="ARBA" id="ARBA00018099"/>
    </source>
</evidence>
<dbReference type="PROSITE" id="PS00485">
    <property type="entry name" value="A_DEAMINASE"/>
    <property type="match status" value="1"/>
</dbReference>
<dbReference type="GO" id="GO:0060169">
    <property type="term" value="P:negative regulation of adenosine receptor signaling pathway"/>
    <property type="evidence" value="ECO:0007669"/>
    <property type="project" value="TreeGrafter"/>
</dbReference>
<evidence type="ECO:0000256" key="8">
    <source>
        <dbReference type="ARBA" id="ARBA00022801"/>
    </source>
</evidence>
<dbReference type="GO" id="GO:0043103">
    <property type="term" value="P:hypoxanthine salvage"/>
    <property type="evidence" value="ECO:0007669"/>
    <property type="project" value="TreeGrafter"/>
</dbReference>
<dbReference type="GO" id="GO:0046872">
    <property type="term" value="F:metal ion binding"/>
    <property type="evidence" value="ECO:0007669"/>
    <property type="project" value="UniProtKB-KW"/>
</dbReference>
<dbReference type="GO" id="GO:0009897">
    <property type="term" value="C:external side of plasma membrane"/>
    <property type="evidence" value="ECO:0007669"/>
    <property type="project" value="TreeGrafter"/>
</dbReference>
<dbReference type="Pfam" id="PF00962">
    <property type="entry name" value="A_deaminase"/>
    <property type="match status" value="1"/>
</dbReference>
<evidence type="ECO:0000256" key="2">
    <source>
        <dbReference type="ARBA" id="ARBA00004296"/>
    </source>
</evidence>
<dbReference type="Ensembl" id="ENSACLT00000046781.1">
    <property type="protein sequence ID" value="ENSACLP00000050068.1"/>
    <property type="gene ID" value="ENSACLG00000016918.2"/>
</dbReference>
<protein>
    <recommendedName>
        <fullName evidence="6">Adenosine deaminase</fullName>
        <ecNumber evidence="5">3.5.4.4</ecNumber>
    </recommendedName>
</protein>
<dbReference type="AlphaFoldDB" id="A0AAX7SZZ7"/>
<dbReference type="PANTHER" id="PTHR11409:SF43">
    <property type="entry name" value="ADENOSINE DEAMINASE"/>
    <property type="match status" value="1"/>
</dbReference>
<evidence type="ECO:0000256" key="3">
    <source>
        <dbReference type="ARBA" id="ARBA00004321"/>
    </source>
</evidence>
<dbReference type="GO" id="GO:0046103">
    <property type="term" value="P:inosine biosynthetic process"/>
    <property type="evidence" value="ECO:0007669"/>
    <property type="project" value="TreeGrafter"/>
</dbReference>
<evidence type="ECO:0000313" key="11">
    <source>
        <dbReference type="Ensembl" id="ENSACLP00000050068.1"/>
    </source>
</evidence>
<dbReference type="GeneTree" id="ENSGT00950000183113"/>
<reference evidence="11 12" key="1">
    <citation type="submission" date="2018-05" db="EMBL/GenBank/DDBJ databases">
        <authorList>
            <person name="Datahose"/>
        </authorList>
    </citation>
    <scope>NUCLEOTIDE SEQUENCE</scope>
</reference>
<dbReference type="EC" id="3.5.4.4" evidence="5"/>
<dbReference type="InterPro" id="IPR006330">
    <property type="entry name" value="Ado/ade_deaminase"/>
</dbReference>
<dbReference type="SUPFAM" id="SSF51556">
    <property type="entry name" value="Metallo-dependent hydrolases"/>
    <property type="match status" value="1"/>
</dbReference>
<name>A0AAX7SZZ7_ASTCA</name>
<dbReference type="PANTHER" id="PTHR11409">
    <property type="entry name" value="ADENOSINE DEAMINASE"/>
    <property type="match status" value="1"/>
</dbReference>
<dbReference type="GO" id="GO:0042110">
    <property type="term" value="P:T cell activation"/>
    <property type="evidence" value="ECO:0007669"/>
    <property type="project" value="TreeGrafter"/>
</dbReference>
<dbReference type="InterPro" id="IPR006650">
    <property type="entry name" value="A/AMP_deam_AS"/>
</dbReference>
<evidence type="ECO:0000259" key="10">
    <source>
        <dbReference type="Pfam" id="PF00962"/>
    </source>
</evidence>